<dbReference type="AlphaFoldDB" id="B8IAD1"/>
<evidence type="ECO:0000259" key="3">
    <source>
        <dbReference type="Pfam" id="PF00534"/>
    </source>
</evidence>
<dbReference type="CAZy" id="GT4">
    <property type="family name" value="Glycosyltransferase Family 4"/>
</dbReference>
<dbReference type="RefSeq" id="WP_015930835.1">
    <property type="nucleotide sequence ID" value="NC_011894.1"/>
</dbReference>
<evidence type="ECO:0000256" key="2">
    <source>
        <dbReference type="ARBA" id="ARBA00022679"/>
    </source>
</evidence>
<organism evidence="4 5">
    <name type="scientific">Methylobacterium nodulans (strain LMG 21967 / CNCM I-2342 / ORS 2060)</name>
    <dbReference type="NCBI Taxonomy" id="460265"/>
    <lineage>
        <taxon>Bacteria</taxon>
        <taxon>Pseudomonadati</taxon>
        <taxon>Pseudomonadota</taxon>
        <taxon>Alphaproteobacteria</taxon>
        <taxon>Hyphomicrobiales</taxon>
        <taxon>Methylobacteriaceae</taxon>
        <taxon>Methylobacterium</taxon>
    </lineage>
</organism>
<dbReference type="SUPFAM" id="SSF53756">
    <property type="entry name" value="UDP-Glycosyltransferase/glycogen phosphorylase"/>
    <property type="match status" value="1"/>
</dbReference>
<dbReference type="HOGENOM" id="CLU_416660_0_0_5"/>
<evidence type="ECO:0000313" key="4">
    <source>
        <dbReference type="EMBL" id="ACL59194.1"/>
    </source>
</evidence>
<dbReference type="Gene3D" id="3.90.550.10">
    <property type="entry name" value="Spore Coat Polysaccharide Biosynthesis Protein SpsA, Chain A"/>
    <property type="match status" value="1"/>
</dbReference>
<dbReference type="GO" id="GO:0016757">
    <property type="term" value="F:glycosyltransferase activity"/>
    <property type="evidence" value="ECO:0007669"/>
    <property type="project" value="UniProtKB-KW"/>
</dbReference>
<dbReference type="Gene3D" id="3.40.50.2000">
    <property type="entry name" value="Glycogen Phosphorylase B"/>
    <property type="match status" value="1"/>
</dbReference>
<feature type="domain" description="Glycosyl transferase family 1" evidence="3">
    <location>
        <begin position="210"/>
        <end position="362"/>
    </location>
</feature>
<protein>
    <submittedName>
        <fullName evidence="4">Glycosyl transferase group 1</fullName>
    </submittedName>
</protein>
<dbReference type="Proteomes" id="UP000008207">
    <property type="component" value="Chromosome"/>
</dbReference>
<dbReference type="InterPro" id="IPR001296">
    <property type="entry name" value="Glyco_trans_1"/>
</dbReference>
<dbReference type="CDD" id="cd03801">
    <property type="entry name" value="GT4_PimA-like"/>
    <property type="match status" value="1"/>
</dbReference>
<sequence length="658" mass="71378">MRVLIADFDFFSALGGGQTFYRRMVERHPSWTCLYPSRGPDLKAEFRCHLPTNAHPFGFDRFWYPVDLLDALQLESGEERHFAMLLAQIAVPLQGQLLDLVEVPSFFPVCHLVRPIFSAFGIVVRRISLGMVGWVSVSNRNAYASETGAEVVARLEAIERRCIAAADASYTISNLHAAENMGTVPSGIVEMHDALDALPPPDPAPPGAGPPDLWCVGRLDRNKGPDLFIEMVARIPRHLYGKCYLCGPDNTWATSGPRWSETLLALARERSVDVQYLGEIPIGDLWSRAYRGRSVVVIPSRSDAFNYVAVEALTAGCPIVLTDRAGAAEFLREHHPEIAPPIMSPDDLDDAVEKLRTILEDYEGATGRLRAALLEKPWPRPRDNFLADLLAAAPASSPTVDAGQVERMRALSPLDQAPARIWRTLPPRAPTSSVDVVVRATRGGRSLALTLLSLRGGSAPLGVIVVNDDIVARSEIAAAVKSYYPAARLITQGGDAAVAFARGLAAASGDYVCFLNEGECLDTEAILRLRARLDAEPMAVAALGEWWQVDETGRPILENPGRAADHRTLAADPAGSLGPGHLLRRAAMPPLDTSLGTLVLADLWGRLARTGSVLVDATRTAWCWRDGGSIRTAVDDETYAAFLRKMVLTIPVSGGVCP</sequence>
<keyword evidence="5" id="KW-1185">Reference proteome</keyword>
<dbReference type="KEGG" id="mno:Mnod_4318"/>
<dbReference type="eggNOG" id="COG1216">
    <property type="taxonomic scope" value="Bacteria"/>
</dbReference>
<dbReference type="InterPro" id="IPR029044">
    <property type="entry name" value="Nucleotide-diphossugar_trans"/>
</dbReference>
<dbReference type="PANTHER" id="PTHR12526:SF510">
    <property type="entry name" value="D-INOSITOL 3-PHOSPHATE GLYCOSYLTRANSFERASE"/>
    <property type="match status" value="1"/>
</dbReference>
<dbReference type="SUPFAM" id="SSF53448">
    <property type="entry name" value="Nucleotide-diphospho-sugar transferases"/>
    <property type="match status" value="1"/>
</dbReference>
<keyword evidence="1" id="KW-0328">Glycosyltransferase</keyword>
<dbReference type="CDD" id="cd00761">
    <property type="entry name" value="Glyco_tranf_GTA_type"/>
    <property type="match status" value="1"/>
</dbReference>
<evidence type="ECO:0000256" key="1">
    <source>
        <dbReference type="ARBA" id="ARBA00022676"/>
    </source>
</evidence>
<dbReference type="EMBL" id="CP001349">
    <property type="protein sequence ID" value="ACL59194.1"/>
    <property type="molecule type" value="Genomic_DNA"/>
</dbReference>
<accession>B8IAD1</accession>
<reference evidence="4 5" key="1">
    <citation type="submission" date="2009-01" db="EMBL/GenBank/DDBJ databases">
        <title>Complete sequence of chromosome of Methylobacterium nodulans ORS 2060.</title>
        <authorList>
            <consortium name="US DOE Joint Genome Institute"/>
            <person name="Lucas S."/>
            <person name="Copeland A."/>
            <person name="Lapidus A."/>
            <person name="Glavina del Rio T."/>
            <person name="Dalin E."/>
            <person name="Tice H."/>
            <person name="Bruce D."/>
            <person name="Goodwin L."/>
            <person name="Pitluck S."/>
            <person name="Sims D."/>
            <person name="Brettin T."/>
            <person name="Detter J.C."/>
            <person name="Han C."/>
            <person name="Larimer F."/>
            <person name="Land M."/>
            <person name="Hauser L."/>
            <person name="Kyrpides N."/>
            <person name="Ivanova N."/>
            <person name="Marx C.J."/>
            <person name="Richardson P."/>
        </authorList>
    </citation>
    <scope>NUCLEOTIDE SEQUENCE [LARGE SCALE GENOMIC DNA]</scope>
    <source>
        <strain evidence="5">LMG 21967 / CNCM I-2342 / ORS 2060</strain>
    </source>
</reference>
<dbReference type="eggNOG" id="COG0438">
    <property type="taxonomic scope" value="Bacteria"/>
</dbReference>
<keyword evidence="2 4" id="KW-0808">Transferase</keyword>
<proteinExistence type="predicted"/>
<dbReference type="STRING" id="460265.Mnod_4318"/>
<name>B8IAD1_METNO</name>
<evidence type="ECO:0000313" key="5">
    <source>
        <dbReference type="Proteomes" id="UP000008207"/>
    </source>
</evidence>
<gene>
    <name evidence="4" type="ordered locus">Mnod_4318</name>
</gene>
<dbReference type="Pfam" id="PF00534">
    <property type="entry name" value="Glycos_transf_1"/>
    <property type="match status" value="1"/>
</dbReference>
<dbReference type="PANTHER" id="PTHR12526">
    <property type="entry name" value="GLYCOSYLTRANSFERASE"/>
    <property type="match status" value="1"/>
</dbReference>